<evidence type="ECO:0000256" key="4">
    <source>
        <dbReference type="ARBA" id="ARBA00022989"/>
    </source>
</evidence>
<dbReference type="Gene3D" id="1.20.1540.10">
    <property type="entry name" value="Rhomboid-like"/>
    <property type="match status" value="1"/>
</dbReference>
<keyword evidence="9" id="KW-1185">Reference proteome</keyword>
<proteinExistence type="inferred from homology"/>
<dbReference type="SUPFAM" id="SSF144091">
    <property type="entry name" value="Rhomboid-like"/>
    <property type="match status" value="1"/>
</dbReference>
<feature type="transmembrane region" description="Helical" evidence="6">
    <location>
        <begin position="180"/>
        <end position="198"/>
    </location>
</feature>
<evidence type="ECO:0000256" key="5">
    <source>
        <dbReference type="ARBA" id="ARBA00023136"/>
    </source>
</evidence>
<reference evidence="8" key="1">
    <citation type="submission" date="2019-09" db="EMBL/GenBank/DDBJ databases">
        <title>Draft genome information of white flower Hibiscus syriacus.</title>
        <authorList>
            <person name="Kim Y.-M."/>
        </authorList>
    </citation>
    <scope>NUCLEOTIDE SEQUENCE [LARGE SCALE GENOMIC DNA]</scope>
    <source>
        <strain evidence="8">YM2019G1</strain>
    </source>
</reference>
<name>A0A6A3CJ94_HIBSY</name>
<comment type="caution">
    <text evidence="8">The sequence shown here is derived from an EMBL/GenBank/DDBJ whole genome shotgun (WGS) entry which is preliminary data.</text>
</comment>
<evidence type="ECO:0000256" key="6">
    <source>
        <dbReference type="SAM" id="Phobius"/>
    </source>
</evidence>
<keyword evidence="3 6" id="KW-0812">Transmembrane</keyword>
<dbReference type="EMBL" id="VEPZ02000314">
    <property type="protein sequence ID" value="KAE8727219.1"/>
    <property type="molecule type" value="Genomic_DNA"/>
</dbReference>
<evidence type="ECO:0000256" key="2">
    <source>
        <dbReference type="ARBA" id="ARBA00009045"/>
    </source>
</evidence>
<dbReference type="Pfam" id="PF01694">
    <property type="entry name" value="Rhomboid"/>
    <property type="match status" value="1"/>
</dbReference>
<protein>
    <submittedName>
        <fullName evidence="8">RING/U-box superfamily protein</fullName>
    </submittedName>
</protein>
<organism evidence="8 9">
    <name type="scientific">Hibiscus syriacus</name>
    <name type="common">Rose of Sharon</name>
    <dbReference type="NCBI Taxonomy" id="106335"/>
    <lineage>
        <taxon>Eukaryota</taxon>
        <taxon>Viridiplantae</taxon>
        <taxon>Streptophyta</taxon>
        <taxon>Embryophyta</taxon>
        <taxon>Tracheophyta</taxon>
        <taxon>Spermatophyta</taxon>
        <taxon>Magnoliopsida</taxon>
        <taxon>eudicotyledons</taxon>
        <taxon>Gunneridae</taxon>
        <taxon>Pentapetalae</taxon>
        <taxon>rosids</taxon>
        <taxon>malvids</taxon>
        <taxon>Malvales</taxon>
        <taxon>Malvaceae</taxon>
        <taxon>Malvoideae</taxon>
        <taxon>Hibiscus</taxon>
    </lineage>
</organism>
<dbReference type="AlphaFoldDB" id="A0A6A3CJ94"/>
<comment type="subcellular location">
    <subcellularLocation>
        <location evidence="1">Membrane</location>
        <topology evidence="1">Multi-pass membrane protein</topology>
    </subcellularLocation>
</comment>
<evidence type="ECO:0000313" key="9">
    <source>
        <dbReference type="Proteomes" id="UP000436088"/>
    </source>
</evidence>
<keyword evidence="5 6" id="KW-0472">Membrane</keyword>
<evidence type="ECO:0000256" key="3">
    <source>
        <dbReference type="ARBA" id="ARBA00022692"/>
    </source>
</evidence>
<dbReference type="Proteomes" id="UP000436088">
    <property type="component" value="Unassembled WGS sequence"/>
</dbReference>
<feature type="domain" description="Peptidase S54 rhomboid" evidence="7">
    <location>
        <begin position="150"/>
        <end position="249"/>
    </location>
</feature>
<evidence type="ECO:0000259" key="7">
    <source>
        <dbReference type="Pfam" id="PF01694"/>
    </source>
</evidence>
<dbReference type="PANTHER" id="PTHR43731:SF26">
    <property type="entry name" value="RHOMBOID-LIKE PROTEIN 10, CHLOROPLASTIC"/>
    <property type="match status" value="1"/>
</dbReference>
<comment type="similarity">
    <text evidence="2">Belongs to the peptidase S54 family.</text>
</comment>
<evidence type="ECO:0000313" key="8">
    <source>
        <dbReference type="EMBL" id="KAE8727219.1"/>
    </source>
</evidence>
<accession>A0A6A3CJ94</accession>
<evidence type="ECO:0000256" key="1">
    <source>
        <dbReference type="ARBA" id="ARBA00004141"/>
    </source>
</evidence>
<dbReference type="GO" id="GO:0031969">
    <property type="term" value="C:chloroplast membrane"/>
    <property type="evidence" value="ECO:0007669"/>
    <property type="project" value="TreeGrafter"/>
</dbReference>
<dbReference type="GO" id="GO:0004252">
    <property type="term" value="F:serine-type endopeptidase activity"/>
    <property type="evidence" value="ECO:0007669"/>
    <property type="project" value="InterPro"/>
</dbReference>
<dbReference type="InterPro" id="IPR022764">
    <property type="entry name" value="Peptidase_S54_rhomboid_dom"/>
</dbReference>
<dbReference type="PANTHER" id="PTHR43731">
    <property type="entry name" value="RHOMBOID PROTEASE"/>
    <property type="match status" value="1"/>
</dbReference>
<gene>
    <name evidence="8" type="ORF">F3Y22_tig00005712pilonHSYRG00039</name>
</gene>
<keyword evidence="4 6" id="KW-1133">Transmembrane helix</keyword>
<dbReference type="InterPro" id="IPR035952">
    <property type="entry name" value="Rhomboid-like_sf"/>
</dbReference>
<sequence length="296" mass="33121">MRSPRPEVMAFLDAFGLLEEQFSFGKKPVRSFLGVGLMGSAVPQPFHFQWGLSSRVESTHVITTAACLRLIHLLRYQLRLGFHLCSSFKDVWSETTSNFMGSYNFQFANDVVPSSCSSFVCFFTGKKQRKDFGNEGQLLFFEFSWPDCGESGPRRFLAVYLTSAISSAATSYWFCKAPAVGASGAIFGLVGSVAVFVMRHRGMIRDAKEDLQQIALVIFLNMLSGNELLIMQVIGLMSRGIDNWGHVSPRRLGWGAAMSWLVGPACKYEPMTSDGRRIFTDKAPLSYLTDRKRKPR</sequence>
<dbReference type="InterPro" id="IPR050925">
    <property type="entry name" value="Rhomboid_protease_S54"/>
</dbReference>